<keyword evidence="3" id="KW-1185">Reference proteome</keyword>
<proteinExistence type="predicted"/>
<dbReference type="Proteomes" id="UP000076532">
    <property type="component" value="Unassembled WGS sequence"/>
</dbReference>
<reference evidence="2 3" key="1">
    <citation type="journal article" date="2016" name="Mol. Biol. Evol.">
        <title>Comparative Genomics of Early-Diverging Mushroom-Forming Fungi Provides Insights into the Origins of Lignocellulose Decay Capabilities.</title>
        <authorList>
            <person name="Nagy L.G."/>
            <person name="Riley R."/>
            <person name="Tritt A."/>
            <person name="Adam C."/>
            <person name="Daum C."/>
            <person name="Floudas D."/>
            <person name="Sun H."/>
            <person name="Yadav J.S."/>
            <person name="Pangilinan J."/>
            <person name="Larsson K.H."/>
            <person name="Matsuura K."/>
            <person name="Barry K."/>
            <person name="Labutti K."/>
            <person name="Kuo R."/>
            <person name="Ohm R.A."/>
            <person name="Bhattacharya S.S."/>
            <person name="Shirouzu T."/>
            <person name="Yoshinaga Y."/>
            <person name="Martin F.M."/>
            <person name="Grigoriev I.V."/>
            <person name="Hibbett D.S."/>
        </authorList>
    </citation>
    <scope>NUCLEOTIDE SEQUENCE [LARGE SCALE GENOMIC DNA]</scope>
    <source>
        <strain evidence="2 3">CBS 109695</strain>
    </source>
</reference>
<gene>
    <name evidence="2" type="ORF">FIBSPDRAFT_1046308</name>
</gene>
<dbReference type="STRING" id="436010.A0A166GXY5"/>
<accession>A0A166GXY5</accession>
<protein>
    <submittedName>
        <fullName evidence="2">Uncharacterized protein</fullName>
    </submittedName>
</protein>
<organism evidence="2 3">
    <name type="scientific">Athelia psychrophila</name>
    <dbReference type="NCBI Taxonomy" id="1759441"/>
    <lineage>
        <taxon>Eukaryota</taxon>
        <taxon>Fungi</taxon>
        <taxon>Dikarya</taxon>
        <taxon>Basidiomycota</taxon>
        <taxon>Agaricomycotina</taxon>
        <taxon>Agaricomycetes</taxon>
        <taxon>Agaricomycetidae</taxon>
        <taxon>Atheliales</taxon>
        <taxon>Atheliaceae</taxon>
        <taxon>Athelia</taxon>
    </lineage>
</organism>
<evidence type="ECO:0000256" key="1">
    <source>
        <dbReference type="SAM" id="MobiDB-lite"/>
    </source>
</evidence>
<dbReference type="AlphaFoldDB" id="A0A166GXY5"/>
<name>A0A166GXY5_9AGAM</name>
<evidence type="ECO:0000313" key="3">
    <source>
        <dbReference type="Proteomes" id="UP000076532"/>
    </source>
</evidence>
<dbReference type="EMBL" id="KV417574">
    <property type="protein sequence ID" value="KZP18277.1"/>
    <property type="molecule type" value="Genomic_DNA"/>
</dbReference>
<feature type="region of interest" description="Disordered" evidence="1">
    <location>
        <begin position="447"/>
        <end position="466"/>
    </location>
</feature>
<sequence>MLSRSQSSFGTSSHLRKILTLRLVSSITARWFHPSPFPAGSLAASKAAPAAARQTKKIPLPLSNSHLELGPEDTPSDEPWNYTRQLAAHHRTLPADSLFTIAEDARLKNNPPLTSASSYALVIRALYSRHQYEEGARWWARLWATGSMNEEGAFWAMRTLVRAGKLRDALQILEIIHAANQTAHRSAFKLEGFDDRVLPHFVQHFLYALQGINRPDLVLQLWDSMGILYGVEPNGTLLETLADAARMSLKLDDTLFPVPQPTDSPLSILTSRSEALTGVFQSLAERRPHQIRWRNEHPALVARQVWCSVIIGNIPTAALLPCPISQSNSPSPANLELIRPHHTFHPTNLTFLNYFHLLASISFESEIPRGLAWMRASGIKPSMQALGFALAYCARAEMTAGPPVHDGYGKNYADMVEWMKGWLGEEWKLEPGIGYWLLKARGIGGRTDYSAKPPQTRRMPRLPPAT</sequence>
<evidence type="ECO:0000313" key="2">
    <source>
        <dbReference type="EMBL" id="KZP18277.1"/>
    </source>
</evidence>